<evidence type="ECO:0000256" key="5">
    <source>
        <dbReference type="ARBA" id="ARBA00022801"/>
    </source>
</evidence>
<comment type="catalytic activity">
    <reaction evidence="7">
        <text>L-histidinol phosphate + H2O = L-histidinol + phosphate</text>
        <dbReference type="Rhea" id="RHEA:14465"/>
        <dbReference type="ChEBI" id="CHEBI:15377"/>
        <dbReference type="ChEBI" id="CHEBI:43474"/>
        <dbReference type="ChEBI" id="CHEBI:57699"/>
        <dbReference type="ChEBI" id="CHEBI:57980"/>
        <dbReference type="EC" id="3.1.3.15"/>
    </reaction>
</comment>
<name>A9UY93_MONBE</name>
<dbReference type="GeneID" id="5890603"/>
<organism evidence="9 10">
    <name type="scientific">Monosiga brevicollis</name>
    <name type="common">Choanoflagellate</name>
    <dbReference type="NCBI Taxonomy" id="81824"/>
    <lineage>
        <taxon>Eukaryota</taxon>
        <taxon>Choanoflagellata</taxon>
        <taxon>Craspedida</taxon>
        <taxon>Salpingoecidae</taxon>
        <taxon>Monosiga</taxon>
    </lineage>
</organism>
<dbReference type="AlphaFoldDB" id="A9UY93"/>
<dbReference type="Proteomes" id="UP000001357">
    <property type="component" value="Unassembled WGS sequence"/>
</dbReference>
<keyword evidence="10" id="KW-1185">Reference proteome</keyword>
<proteinExistence type="inferred from homology"/>
<dbReference type="InParanoid" id="A9UY93"/>
<keyword evidence="6" id="KW-0368">Histidine biosynthesis</keyword>
<dbReference type="NCBIfam" id="TIGR01856">
    <property type="entry name" value="hisJ_fam"/>
    <property type="match status" value="1"/>
</dbReference>
<dbReference type="Pfam" id="PF02811">
    <property type="entry name" value="PHP"/>
    <property type="match status" value="1"/>
</dbReference>
<sequence length="298" mass="33150">MAARLWSVHSHSGQFCSHARDSLAEIVHTAHERGFSHYGLSEHMPRANPAFLYPEEIEAGLGPKELAEQFESYVQEARRLQQAYAGRLSIAVGMETEFCEPGSLKAARELRQQHNLDYIVGSVHHVDGIAIDFDAAQMARAEQQAGGPTALAVRYFEHVRTMIEALQPTVVGHFDLFRLFRGEIPLTGPVLDAALRALTAGLEHDCIFEINTSGLRKGLPGPYPHADLLKMMLERGARLTISDDAHGTAQVGTNYGRLRQYLLDHGVTELHVWRADDVRTWTRVPVVGWTDDPAWSAL</sequence>
<protein>
    <recommendedName>
        <fullName evidence="3">histidinol-phosphatase</fullName>
        <ecNumber evidence="3">3.1.3.15</ecNumber>
    </recommendedName>
</protein>
<dbReference type="EC" id="3.1.3.15" evidence="3"/>
<dbReference type="STRING" id="81824.A9UY93"/>
<keyword evidence="5" id="KW-0378">Hydrolase</keyword>
<evidence type="ECO:0000256" key="2">
    <source>
        <dbReference type="ARBA" id="ARBA00009152"/>
    </source>
</evidence>
<dbReference type="InterPro" id="IPR016195">
    <property type="entry name" value="Pol/histidinol_Pase-like"/>
</dbReference>
<reference evidence="9 10" key="1">
    <citation type="journal article" date="2008" name="Nature">
        <title>The genome of the choanoflagellate Monosiga brevicollis and the origin of metazoans.</title>
        <authorList>
            <consortium name="JGI Sequencing"/>
            <person name="King N."/>
            <person name="Westbrook M.J."/>
            <person name="Young S.L."/>
            <person name="Kuo A."/>
            <person name="Abedin M."/>
            <person name="Chapman J."/>
            <person name="Fairclough S."/>
            <person name="Hellsten U."/>
            <person name="Isogai Y."/>
            <person name="Letunic I."/>
            <person name="Marr M."/>
            <person name="Pincus D."/>
            <person name="Putnam N."/>
            <person name="Rokas A."/>
            <person name="Wright K.J."/>
            <person name="Zuzow R."/>
            <person name="Dirks W."/>
            <person name="Good M."/>
            <person name="Goodstein D."/>
            <person name="Lemons D."/>
            <person name="Li W."/>
            <person name="Lyons J.B."/>
            <person name="Morris A."/>
            <person name="Nichols S."/>
            <person name="Richter D.J."/>
            <person name="Salamov A."/>
            <person name="Bork P."/>
            <person name="Lim W.A."/>
            <person name="Manning G."/>
            <person name="Miller W.T."/>
            <person name="McGinnis W."/>
            <person name="Shapiro H."/>
            <person name="Tjian R."/>
            <person name="Grigoriev I.V."/>
            <person name="Rokhsar D."/>
        </authorList>
    </citation>
    <scope>NUCLEOTIDE SEQUENCE [LARGE SCALE GENOMIC DNA]</scope>
    <source>
        <strain evidence="10">MX1 / ATCC 50154</strain>
    </source>
</reference>
<dbReference type="GO" id="GO:0004401">
    <property type="term" value="F:histidinol-phosphatase activity"/>
    <property type="evidence" value="ECO:0000318"/>
    <property type="project" value="GO_Central"/>
</dbReference>
<evidence type="ECO:0000313" key="9">
    <source>
        <dbReference type="EMBL" id="EDQ89818.1"/>
    </source>
</evidence>
<accession>A9UY93</accession>
<dbReference type="PANTHER" id="PTHR21039">
    <property type="entry name" value="HISTIDINOL PHOSPHATASE-RELATED"/>
    <property type="match status" value="1"/>
</dbReference>
<evidence type="ECO:0000256" key="1">
    <source>
        <dbReference type="ARBA" id="ARBA00004970"/>
    </source>
</evidence>
<dbReference type="KEGG" id="mbr:MONBRDRAFT_16917"/>
<dbReference type="Gene3D" id="3.20.20.140">
    <property type="entry name" value="Metal-dependent hydrolases"/>
    <property type="match status" value="1"/>
</dbReference>
<evidence type="ECO:0000256" key="4">
    <source>
        <dbReference type="ARBA" id="ARBA00022605"/>
    </source>
</evidence>
<evidence type="ECO:0000256" key="6">
    <source>
        <dbReference type="ARBA" id="ARBA00023102"/>
    </source>
</evidence>
<dbReference type="UniPathway" id="UPA00031">
    <property type="reaction ID" value="UER00013"/>
</dbReference>
<dbReference type="RefSeq" id="XP_001745240.1">
    <property type="nucleotide sequence ID" value="XM_001745188.1"/>
</dbReference>
<evidence type="ECO:0000259" key="8">
    <source>
        <dbReference type="Pfam" id="PF02811"/>
    </source>
</evidence>
<dbReference type="SUPFAM" id="SSF89550">
    <property type="entry name" value="PHP domain-like"/>
    <property type="match status" value="1"/>
</dbReference>
<evidence type="ECO:0000313" key="10">
    <source>
        <dbReference type="Proteomes" id="UP000001357"/>
    </source>
</evidence>
<evidence type="ECO:0000256" key="7">
    <source>
        <dbReference type="ARBA" id="ARBA00049158"/>
    </source>
</evidence>
<dbReference type="EMBL" id="CH991549">
    <property type="protein sequence ID" value="EDQ89818.1"/>
    <property type="molecule type" value="Genomic_DNA"/>
</dbReference>
<comment type="pathway">
    <text evidence="1">Amino-acid biosynthesis; L-histidine biosynthesis; L-histidine from 5-phospho-alpha-D-ribose 1-diphosphate: step 8/9.</text>
</comment>
<keyword evidence="4" id="KW-0028">Amino-acid biosynthesis</keyword>
<dbReference type="CDD" id="cd12110">
    <property type="entry name" value="PHP_HisPPase_Hisj_like"/>
    <property type="match status" value="1"/>
</dbReference>
<comment type="similarity">
    <text evidence="2">Belongs to the PHP hydrolase family. HisK subfamily.</text>
</comment>
<dbReference type="PANTHER" id="PTHR21039:SF0">
    <property type="entry name" value="HISTIDINOL-PHOSPHATASE"/>
    <property type="match status" value="1"/>
</dbReference>
<evidence type="ECO:0000256" key="3">
    <source>
        <dbReference type="ARBA" id="ARBA00013085"/>
    </source>
</evidence>
<dbReference type="GO" id="GO:0000105">
    <property type="term" value="P:L-histidine biosynthetic process"/>
    <property type="evidence" value="ECO:0000318"/>
    <property type="project" value="GO_Central"/>
</dbReference>
<dbReference type="eggNOG" id="ENOG502RXUQ">
    <property type="taxonomic scope" value="Eukaryota"/>
</dbReference>
<gene>
    <name evidence="9" type="ORF">MONBRDRAFT_16917</name>
</gene>
<feature type="domain" description="PHP" evidence="8">
    <location>
        <begin position="8"/>
        <end position="213"/>
    </location>
</feature>
<dbReference type="InterPro" id="IPR004013">
    <property type="entry name" value="PHP_dom"/>
</dbReference>
<dbReference type="InterPro" id="IPR010140">
    <property type="entry name" value="Histidinol_P_phosphatase_HisJ"/>
</dbReference>
<dbReference type="OMA" id="DYDRPMY"/>